<feature type="chain" id="PRO_5035178110" description="Transposase" evidence="1">
    <location>
        <begin position="16"/>
        <end position="140"/>
    </location>
</feature>
<feature type="signal peptide" evidence="1">
    <location>
        <begin position="1"/>
        <end position="15"/>
    </location>
</feature>
<accession>A0A2X2JTU0</accession>
<organism evidence="2 3">
    <name type="scientific">Sphingobacterium multivorum</name>
    <dbReference type="NCBI Taxonomy" id="28454"/>
    <lineage>
        <taxon>Bacteria</taxon>
        <taxon>Pseudomonadati</taxon>
        <taxon>Bacteroidota</taxon>
        <taxon>Sphingobacteriia</taxon>
        <taxon>Sphingobacteriales</taxon>
        <taxon>Sphingobacteriaceae</taxon>
        <taxon>Sphingobacterium</taxon>
    </lineage>
</organism>
<dbReference type="EMBL" id="UAUU01000011">
    <property type="protein sequence ID" value="SPZ95243.1"/>
    <property type="molecule type" value="Genomic_DNA"/>
</dbReference>
<evidence type="ECO:0000313" key="2">
    <source>
        <dbReference type="EMBL" id="SPZ95243.1"/>
    </source>
</evidence>
<evidence type="ECO:0000313" key="3">
    <source>
        <dbReference type="Proteomes" id="UP000251241"/>
    </source>
</evidence>
<keyword evidence="1" id="KW-0732">Signal</keyword>
<dbReference type="RefSeq" id="WP_112376502.1">
    <property type="nucleotide sequence ID" value="NZ_CP069793.1"/>
</dbReference>
<dbReference type="GeneID" id="97180578"/>
<evidence type="ECO:0008006" key="4">
    <source>
        <dbReference type="Google" id="ProtNLM"/>
    </source>
</evidence>
<reference evidence="2 3" key="1">
    <citation type="submission" date="2018-06" db="EMBL/GenBank/DDBJ databases">
        <authorList>
            <consortium name="Pathogen Informatics"/>
            <person name="Doyle S."/>
        </authorList>
    </citation>
    <scope>NUCLEOTIDE SEQUENCE [LARGE SCALE GENOMIC DNA]</scope>
    <source>
        <strain evidence="2 3">NCTC11343</strain>
    </source>
</reference>
<name>A0A2X2JTU0_SPHMU</name>
<sequence>MNKIAFVAIASLAVAACGTQGNGATGVKALQDSTIKIHDEIMPQIAHFDRDVVKIDSILANLKNLKTTKADLDTNLTKKELSTLKANLESATDHMMDWMKGYNPDSTDVKYFETELQKVSDMKKIFDNVAKESQDKLKNF</sequence>
<evidence type="ECO:0000256" key="1">
    <source>
        <dbReference type="SAM" id="SignalP"/>
    </source>
</evidence>
<dbReference type="AlphaFoldDB" id="A0A2X2JTU0"/>
<dbReference type="PROSITE" id="PS51257">
    <property type="entry name" value="PROKAR_LIPOPROTEIN"/>
    <property type="match status" value="1"/>
</dbReference>
<gene>
    <name evidence="2" type="ORF">NCTC11343_05857</name>
</gene>
<dbReference type="Proteomes" id="UP000251241">
    <property type="component" value="Unassembled WGS sequence"/>
</dbReference>
<proteinExistence type="predicted"/>
<protein>
    <recommendedName>
        <fullName evidence="4">Transposase</fullName>
    </recommendedName>
</protein>